<dbReference type="Pfam" id="PF00287">
    <property type="entry name" value="Na_K-ATPase"/>
    <property type="match status" value="1"/>
</dbReference>
<feature type="region of interest" description="Disordered" evidence="7">
    <location>
        <begin position="70"/>
        <end position="108"/>
    </location>
</feature>
<organism evidence="8 9">
    <name type="scientific">Macrostomum lignano</name>
    <dbReference type="NCBI Taxonomy" id="282301"/>
    <lineage>
        <taxon>Eukaryota</taxon>
        <taxon>Metazoa</taxon>
        <taxon>Spiralia</taxon>
        <taxon>Lophotrochozoa</taxon>
        <taxon>Platyhelminthes</taxon>
        <taxon>Rhabditophora</taxon>
        <taxon>Macrostomorpha</taxon>
        <taxon>Macrostomida</taxon>
        <taxon>Macrostomidae</taxon>
        <taxon>Macrostomum</taxon>
    </lineage>
</organism>
<feature type="region of interest" description="Disordered" evidence="7">
    <location>
        <begin position="1"/>
        <end position="48"/>
    </location>
</feature>
<reference evidence="9" key="1">
    <citation type="submission" date="2016-11" db="UniProtKB">
        <authorList>
            <consortium name="WormBaseParasite"/>
        </authorList>
    </citation>
    <scope>IDENTIFICATION</scope>
</reference>
<evidence type="ECO:0000256" key="3">
    <source>
        <dbReference type="ARBA" id="ARBA00022692"/>
    </source>
</evidence>
<dbReference type="GO" id="GO:0006813">
    <property type="term" value="P:potassium ion transport"/>
    <property type="evidence" value="ECO:0007669"/>
    <property type="project" value="InterPro"/>
</dbReference>
<keyword evidence="6" id="KW-0472">Membrane</keyword>
<dbReference type="AlphaFoldDB" id="A0A1I8F8W6"/>
<evidence type="ECO:0000256" key="7">
    <source>
        <dbReference type="SAM" id="MobiDB-lite"/>
    </source>
</evidence>
<dbReference type="WBParaSite" id="maker-unitig_25019-snap-gene-0.2-mRNA-1">
    <property type="protein sequence ID" value="maker-unitig_25019-snap-gene-0.2-mRNA-1"/>
    <property type="gene ID" value="maker-unitig_25019-snap-gene-0.2"/>
</dbReference>
<dbReference type="GO" id="GO:0006814">
    <property type="term" value="P:sodium ion transport"/>
    <property type="evidence" value="ECO:0007669"/>
    <property type="project" value="InterPro"/>
</dbReference>
<keyword evidence="8" id="KW-1185">Reference proteome</keyword>
<feature type="compositionally biased region" description="Pro residues" evidence="7">
    <location>
        <begin position="80"/>
        <end position="91"/>
    </location>
</feature>
<feature type="region of interest" description="Disordered" evidence="7">
    <location>
        <begin position="178"/>
        <end position="211"/>
    </location>
</feature>
<evidence type="ECO:0000256" key="2">
    <source>
        <dbReference type="ARBA" id="ARBA00005876"/>
    </source>
</evidence>
<dbReference type="Proteomes" id="UP000095280">
    <property type="component" value="Unplaced"/>
</dbReference>
<keyword evidence="5" id="KW-1133">Transmembrane helix</keyword>
<evidence type="ECO:0000256" key="1">
    <source>
        <dbReference type="ARBA" id="ARBA00004606"/>
    </source>
</evidence>
<comment type="subcellular location">
    <subcellularLocation>
        <location evidence="1">Membrane</location>
        <topology evidence="1">Single-pass type II membrane protein</topology>
    </subcellularLocation>
</comment>
<evidence type="ECO:0000256" key="5">
    <source>
        <dbReference type="ARBA" id="ARBA00022989"/>
    </source>
</evidence>
<dbReference type="GO" id="GO:0005890">
    <property type="term" value="C:sodium:potassium-exchanging ATPase complex"/>
    <property type="evidence" value="ECO:0007669"/>
    <property type="project" value="InterPro"/>
</dbReference>
<protein>
    <submittedName>
        <fullName evidence="9">Metallophos_C domain-containing protein</fullName>
    </submittedName>
</protein>
<evidence type="ECO:0000313" key="9">
    <source>
        <dbReference type="WBParaSite" id="maker-unitig_25019-snap-gene-0.2-mRNA-1"/>
    </source>
</evidence>
<comment type="similarity">
    <text evidence="2">Belongs to the X(+)/potassium ATPases subunit beta family.</text>
</comment>
<keyword evidence="4" id="KW-0735">Signal-anchor</keyword>
<feature type="compositionally biased region" description="Polar residues" evidence="7">
    <location>
        <begin position="1"/>
        <end position="15"/>
    </location>
</feature>
<keyword evidence="3" id="KW-0812">Transmembrane</keyword>
<proteinExistence type="inferred from homology"/>
<accession>A0A1I8F8W6</accession>
<feature type="compositionally biased region" description="Polar residues" evidence="7">
    <location>
        <begin position="189"/>
        <end position="198"/>
    </location>
</feature>
<dbReference type="InterPro" id="IPR000402">
    <property type="entry name" value="Na/K_ATPase_sub_beta"/>
</dbReference>
<evidence type="ECO:0000256" key="6">
    <source>
        <dbReference type="ARBA" id="ARBA00023136"/>
    </source>
</evidence>
<dbReference type="InterPro" id="IPR038702">
    <property type="entry name" value="Na/K_ATPase_sub_beta_sf"/>
</dbReference>
<feature type="compositionally biased region" description="Basic residues" evidence="7">
    <location>
        <begin position="94"/>
        <end position="107"/>
    </location>
</feature>
<sequence>SIASGAQANDANTALPSLLQKKGRVAGVETSDRAGRSQQSSSCPAPSYTELAPAARSLVFTANLLSQHHSETWPKSPTTMPQPPPMPPTLRPAPQRRPRRRYRRHQRGGSALRGAAFLRFLYNRNTGKFFGRRASPGRKSAPSTLFITAVWRGFFCRHAVRVRCTAVSLWRDIPYRTDEPRPGLPAQPSMDSTPSSKFVQGEAGQRMRAKWPTSTDVRPYKEMELKPDNVNVRKACEPDSKPDREPFKVVCKFNWTRWLQDCNPSTDFGLRCRQALRGAEDETRLRLAAGPLGPGGAHPPMVTCFGENPADTENIGERWNISPPWRRNYTGTPGQDGYFSQAYFPYLKQVGYRAPLVAVRFSKPAQQLAGDGAPGELRNLRNSRINTVDRDGMVRFEIFKR</sequence>
<evidence type="ECO:0000256" key="4">
    <source>
        <dbReference type="ARBA" id="ARBA00022968"/>
    </source>
</evidence>
<evidence type="ECO:0000313" key="8">
    <source>
        <dbReference type="Proteomes" id="UP000095280"/>
    </source>
</evidence>
<name>A0A1I8F8W6_9PLAT</name>
<dbReference type="Gene3D" id="2.60.40.1660">
    <property type="entry name" value="Na, k-atpase alpha subunit"/>
    <property type="match status" value="2"/>
</dbReference>